<dbReference type="Proteomes" id="UP000533080">
    <property type="component" value="Unassembled WGS sequence"/>
</dbReference>
<reference evidence="1 2" key="1">
    <citation type="submission" date="2020-05" db="EMBL/GenBank/DDBJ databases">
        <authorList>
            <person name="Whitworth D."/>
        </authorList>
    </citation>
    <scope>NUCLEOTIDE SEQUENCE [LARGE SCALE GENOMIC DNA]</scope>
    <source>
        <strain evidence="1 2">AM005</strain>
    </source>
</reference>
<proteinExistence type="predicted"/>
<gene>
    <name evidence="1" type="ORF">HNV28_30320</name>
</gene>
<name>A0A7Y4IPE9_MYXXA</name>
<dbReference type="AlphaFoldDB" id="A0A7Y4IPE9"/>
<protein>
    <submittedName>
        <fullName evidence="1">Deacetylase</fullName>
    </submittedName>
</protein>
<evidence type="ECO:0000313" key="2">
    <source>
        <dbReference type="Proteomes" id="UP000533080"/>
    </source>
</evidence>
<accession>A0A7Y4IPE9</accession>
<dbReference type="EMBL" id="JABFNT010000134">
    <property type="protein sequence ID" value="NOJ82565.1"/>
    <property type="molecule type" value="Genomic_DNA"/>
</dbReference>
<comment type="caution">
    <text evidence="1">The sequence shown here is derived from an EMBL/GenBank/DDBJ whole genome shotgun (WGS) entry which is preliminary data.</text>
</comment>
<organism evidence="1 2">
    <name type="scientific">Myxococcus xanthus</name>
    <dbReference type="NCBI Taxonomy" id="34"/>
    <lineage>
        <taxon>Bacteria</taxon>
        <taxon>Pseudomonadati</taxon>
        <taxon>Myxococcota</taxon>
        <taxon>Myxococcia</taxon>
        <taxon>Myxococcales</taxon>
        <taxon>Cystobacterineae</taxon>
        <taxon>Myxococcaceae</taxon>
        <taxon>Myxococcus</taxon>
    </lineage>
</organism>
<evidence type="ECO:0000313" key="1">
    <source>
        <dbReference type="EMBL" id="NOJ82565.1"/>
    </source>
</evidence>
<sequence length="318" mass="35387">MEAMPRIQPINPRYRRIYQALSGPDLAVSESAGMTLEDLGLGSAEASRGDLVFGTYSPQGLERALRAYGLFQRVEERVGPLELRVVSTDPYRPRIILWSRRFYVPVADLDLRRTTGAEVGLGGALAATPLLYVDSLLLQNPGRAFDWNRPPLPGQNHPGLKLAGHILDVLLLMARRIGTEALALTPSTFAAACVYDRRFLFVDGAAQGRFLALRQAGRHLPRWLHAWAVELHCMRDEHGEAVAFKPSPMVSPLSSRLGLHFDANAWDDALQLDARRQLALDEETLQRRFPWERMPPGPPPERVAELLGYDPLAPVVAH</sequence>